<keyword evidence="2" id="KW-1185">Reference proteome</keyword>
<protein>
    <submittedName>
        <fullName evidence="1">Uncharacterized protein</fullName>
    </submittedName>
</protein>
<dbReference type="RefSeq" id="WP_309653501.1">
    <property type="nucleotide sequence ID" value="NZ_JARWAK010000013.1"/>
</dbReference>
<reference evidence="1 2" key="1">
    <citation type="submission" date="2023-04" db="EMBL/GenBank/DDBJ databases">
        <title>A long-awaited taxogenomic arrangement of the family Halomonadaceae.</title>
        <authorList>
            <person name="De La Haba R."/>
            <person name="Chuvochina M."/>
            <person name="Wittouck S."/>
            <person name="Arahal D.R."/>
            <person name="Sanchez-Porro C."/>
            <person name="Hugenholtz P."/>
            <person name="Ventosa A."/>
        </authorList>
    </citation>
    <scope>NUCLEOTIDE SEQUENCE [LARGE SCALE GENOMIC DNA]</scope>
    <source>
        <strain evidence="1 2">DSM 23530</strain>
    </source>
</reference>
<evidence type="ECO:0000313" key="1">
    <source>
        <dbReference type="EMBL" id="MDR5867920.1"/>
    </source>
</evidence>
<gene>
    <name evidence="1" type="ORF">QC818_14100</name>
</gene>
<comment type="caution">
    <text evidence="1">The sequence shown here is derived from an EMBL/GenBank/DDBJ whole genome shotgun (WGS) entry which is preliminary data.</text>
</comment>
<evidence type="ECO:0000313" key="2">
    <source>
        <dbReference type="Proteomes" id="UP001264519"/>
    </source>
</evidence>
<sequence length="105" mass="11107">MDWMSSVGDAVSGGFDTVAGFATDAFNWLSENPEAANMLGGIAAGVGQAYLQNEQAKDQRAFARDMYERKRRDRMAKPGEVNGYGSHLNTLAGKGLISSGMISGG</sequence>
<dbReference type="Proteomes" id="UP001264519">
    <property type="component" value="Unassembled WGS sequence"/>
</dbReference>
<name>A0ABU1G4U5_9GAMM</name>
<dbReference type="EMBL" id="JARWAK010000013">
    <property type="protein sequence ID" value="MDR5867920.1"/>
    <property type="molecule type" value="Genomic_DNA"/>
</dbReference>
<accession>A0ABU1G4U5</accession>
<organism evidence="1 2">
    <name type="scientific">Halomonas koreensis</name>
    <dbReference type="NCBI Taxonomy" id="245385"/>
    <lineage>
        <taxon>Bacteria</taxon>
        <taxon>Pseudomonadati</taxon>
        <taxon>Pseudomonadota</taxon>
        <taxon>Gammaproteobacteria</taxon>
        <taxon>Oceanospirillales</taxon>
        <taxon>Halomonadaceae</taxon>
        <taxon>Halomonas</taxon>
    </lineage>
</organism>
<proteinExistence type="predicted"/>